<dbReference type="InterPro" id="IPR029479">
    <property type="entry name" value="Nitroreductase"/>
</dbReference>
<organism evidence="6 7">
    <name type="scientific">Variibacter gotjawalensis</name>
    <dbReference type="NCBI Taxonomy" id="1333996"/>
    <lineage>
        <taxon>Bacteria</taxon>
        <taxon>Pseudomonadati</taxon>
        <taxon>Pseudomonadota</taxon>
        <taxon>Alphaproteobacteria</taxon>
        <taxon>Hyphomicrobiales</taxon>
        <taxon>Nitrobacteraceae</taxon>
        <taxon>Variibacter</taxon>
    </lineage>
</organism>
<evidence type="ECO:0000256" key="1">
    <source>
        <dbReference type="ARBA" id="ARBA00008366"/>
    </source>
</evidence>
<dbReference type="GO" id="GO:0008752">
    <property type="term" value="F:FMN reductase [NAD(P)H] activity"/>
    <property type="evidence" value="ECO:0007669"/>
    <property type="project" value="UniProtKB-EC"/>
</dbReference>
<name>A0A0S3PNW7_9BRAD</name>
<evidence type="ECO:0000259" key="5">
    <source>
        <dbReference type="Pfam" id="PF00881"/>
    </source>
</evidence>
<protein>
    <submittedName>
        <fullName evidence="6">FMN reductase [NAD(P)H]</fullName>
        <ecNumber evidence="6">1.5.1.39</ecNumber>
    </submittedName>
</protein>
<evidence type="ECO:0000256" key="3">
    <source>
        <dbReference type="ARBA" id="ARBA00022643"/>
    </source>
</evidence>
<dbReference type="Proteomes" id="UP000236884">
    <property type="component" value="Chromosome"/>
</dbReference>
<comment type="similarity">
    <text evidence="1">Belongs to the flavin oxidoreductase frp family.</text>
</comment>
<evidence type="ECO:0000256" key="2">
    <source>
        <dbReference type="ARBA" id="ARBA00022630"/>
    </source>
</evidence>
<dbReference type="AlphaFoldDB" id="A0A0S3PNW7"/>
<evidence type="ECO:0000256" key="4">
    <source>
        <dbReference type="ARBA" id="ARBA00023002"/>
    </source>
</evidence>
<sequence>MKHDSNEDASVAASAMQNALKQRFGEDFAVDPEISGLSDLARMASRKVTRRYAAKPVSDEMLRLLCGCALSAPSKSDLQQGDILIVRDRTIHDAIADMLPSMPWVRNAPVFVVFLANGRRLPQISGWREKPFPNDHLDAFFNASVDAAIVMTSFIRAAEAAGLGCCPISVLRDRVFDVAKLLSLPERVVPIAGLTLGWPEGESHMSARLPLSATVHIDRFDDANVKEHVDAYDRRRAAIHAPKPRQPERWGVPDLYGWSEDKARQYADPQRADFGAFVRAQGFCLD</sequence>
<gene>
    <name evidence="6" type="primary">nfrA2</name>
    <name evidence="6" type="ORF">GJW-30_1_00134</name>
</gene>
<dbReference type="InterPro" id="IPR016446">
    <property type="entry name" value="Flavin_OxRdtase_Frp"/>
</dbReference>
<dbReference type="SUPFAM" id="SSF55469">
    <property type="entry name" value="FMN-dependent nitroreductase-like"/>
    <property type="match status" value="1"/>
</dbReference>
<keyword evidence="7" id="KW-1185">Reference proteome</keyword>
<dbReference type="InterPro" id="IPR000415">
    <property type="entry name" value="Nitroreductase-like"/>
</dbReference>
<dbReference type="PANTHER" id="PTHR43425:SF2">
    <property type="entry name" value="OXYGEN-INSENSITIVE NADPH NITROREDUCTASE"/>
    <property type="match status" value="1"/>
</dbReference>
<dbReference type="Gene3D" id="3.40.109.10">
    <property type="entry name" value="NADH Oxidase"/>
    <property type="match status" value="1"/>
</dbReference>
<keyword evidence="2" id="KW-0285">Flavoprotein</keyword>
<proteinExistence type="inferred from homology"/>
<keyword evidence="4 6" id="KW-0560">Oxidoreductase</keyword>
<reference evidence="6 7" key="1">
    <citation type="submission" date="2015-08" db="EMBL/GenBank/DDBJ databases">
        <title>Investigation of the bacterial diversity of lava forest soil.</title>
        <authorList>
            <person name="Lee J.S."/>
        </authorList>
    </citation>
    <scope>NUCLEOTIDE SEQUENCE [LARGE SCALE GENOMIC DNA]</scope>
    <source>
        <strain evidence="6 7">GJW-30</strain>
    </source>
</reference>
<dbReference type="EMBL" id="AP014946">
    <property type="protein sequence ID" value="BAT57627.1"/>
    <property type="molecule type" value="Genomic_DNA"/>
</dbReference>
<dbReference type="PANTHER" id="PTHR43425">
    <property type="entry name" value="OXYGEN-INSENSITIVE NADPH NITROREDUCTASE"/>
    <property type="match status" value="1"/>
</dbReference>
<evidence type="ECO:0000313" key="7">
    <source>
        <dbReference type="Proteomes" id="UP000236884"/>
    </source>
</evidence>
<feature type="domain" description="Nitroreductase" evidence="5">
    <location>
        <begin position="44"/>
        <end position="198"/>
    </location>
</feature>
<dbReference type="Pfam" id="PF00881">
    <property type="entry name" value="Nitroreductase"/>
    <property type="match status" value="1"/>
</dbReference>
<dbReference type="EC" id="1.5.1.39" evidence="6"/>
<evidence type="ECO:0000313" key="6">
    <source>
        <dbReference type="EMBL" id="BAT57627.1"/>
    </source>
</evidence>
<keyword evidence="3" id="KW-0288">FMN</keyword>
<accession>A0A0S3PNW7</accession>
<dbReference type="KEGG" id="vgo:GJW-30_1_00134"/>
<dbReference type="RefSeq" id="WP_245408604.1">
    <property type="nucleotide sequence ID" value="NZ_AP014946.1"/>
</dbReference>